<comment type="caution">
    <text evidence="2">The sequence shown here is derived from an EMBL/GenBank/DDBJ whole genome shotgun (WGS) entry which is preliminary data.</text>
</comment>
<dbReference type="InterPro" id="IPR046616">
    <property type="entry name" value="DUF6729"/>
</dbReference>
<dbReference type="AlphaFoldDB" id="A0AAD9P8R9"/>
<sequence>MTQYLHDCVRDVWSRLPSLQAAVTSTCETVRDINISILSRSKGLYNRVRRVFDVTDIYYLAAEYMDCRSSRGTCVAWDLRILDQLPEGVRACFPVVLTYACDWAVLSSLRARTLGNSLHGALQQPAGGA</sequence>
<evidence type="ECO:0000313" key="2">
    <source>
        <dbReference type="EMBL" id="KAK2190170.1"/>
    </source>
</evidence>
<proteinExistence type="predicted"/>
<keyword evidence="3" id="KW-1185">Reference proteome</keyword>
<feature type="domain" description="DUF6729" evidence="1">
    <location>
        <begin position="40"/>
        <end position="119"/>
    </location>
</feature>
<dbReference type="EMBL" id="JAODUO010000086">
    <property type="protein sequence ID" value="KAK2190170.1"/>
    <property type="molecule type" value="Genomic_DNA"/>
</dbReference>
<dbReference type="Proteomes" id="UP001209878">
    <property type="component" value="Unassembled WGS sequence"/>
</dbReference>
<accession>A0AAD9P8R9</accession>
<gene>
    <name evidence="2" type="ORF">NP493_87g02041</name>
</gene>
<organism evidence="2 3">
    <name type="scientific">Ridgeia piscesae</name>
    <name type="common">Tubeworm</name>
    <dbReference type="NCBI Taxonomy" id="27915"/>
    <lineage>
        <taxon>Eukaryota</taxon>
        <taxon>Metazoa</taxon>
        <taxon>Spiralia</taxon>
        <taxon>Lophotrochozoa</taxon>
        <taxon>Annelida</taxon>
        <taxon>Polychaeta</taxon>
        <taxon>Sedentaria</taxon>
        <taxon>Canalipalpata</taxon>
        <taxon>Sabellida</taxon>
        <taxon>Siboglinidae</taxon>
        <taxon>Ridgeia</taxon>
    </lineage>
</organism>
<evidence type="ECO:0000313" key="3">
    <source>
        <dbReference type="Proteomes" id="UP001209878"/>
    </source>
</evidence>
<dbReference type="PANTHER" id="PTHR24401:SF29">
    <property type="entry name" value="SI:CH211-243P7.3-RELATED"/>
    <property type="match status" value="1"/>
</dbReference>
<dbReference type="Pfam" id="PF20499">
    <property type="entry name" value="DUF6729"/>
    <property type="match status" value="1"/>
</dbReference>
<reference evidence="2" key="1">
    <citation type="journal article" date="2023" name="Mol. Biol. Evol.">
        <title>Third-Generation Sequencing Reveals the Adaptive Role of the Epigenome in Three Deep-Sea Polychaetes.</title>
        <authorList>
            <person name="Perez M."/>
            <person name="Aroh O."/>
            <person name="Sun Y."/>
            <person name="Lan Y."/>
            <person name="Juniper S.K."/>
            <person name="Young C.R."/>
            <person name="Angers B."/>
            <person name="Qian P.Y."/>
        </authorList>
    </citation>
    <scope>NUCLEOTIDE SEQUENCE</scope>
    <source>
        <strain evidence="2">R07B-5</strain>
    </source>
</reference>
<dbReference type="PANTHER" id="PTHR24401">
    <property type="entry name" value="SI:CH211-243P7.3-RELATED"/>
    <property type="match status" value="1"/>
</dbReference>
<evidence type="ECO:0000259" key="1">
    <source>
        <dbReference type="Pfam" id="PF20499"/>
    </source>
</evidence>
<name>A0AAD9P8R9_RIDPI</name>
<protein>
    <recommendedName>
        <fullName evidence="1">DUF6729 domain-containing protein</fullName>
    </recommendedName>
</protein>